<gene>
    <name evidence="1" type="ORF">BKM31_11880</name>
</gene>
<dbReference type="Proteomes" id="UP000190797">
    <property type="component" value="Chromosome"/>
</dbReference>
<accession>A0A1U9ZVT8</accession>
<evidence type="ECO:0000313" key="2">
    <source>
        <dbReference type="Proteomes" id="UP000190797"/>
    </source>
</evidence>
<dbReference type="RefSeq" id="WP_080038219.1">
    <property type="nucleotide sequence ID" value="NZ_CP017717.1"/>
</dbReference>
<dbReference type="KEGG" id="noa:BKM31_11880"/>
<dbReference type="AlphaFoldDB" id="A0A1U9ZVT8"/>
<sequence>MVERVAEMRATSARLRLQARDIRAETRRVVAAARRTRFHLVTQGERFRVVQAAIRLQRLRRAWGETGQ</sequence>
<keyword evidence="2" id="KW-1185">Reference proteome</keyword>
<organism evidence="1 2">
    <name type="scientific">[Actinomadura] parvosata subsp. kistnae</name>
    <dbReference type="NCBI Taxonomy" id="1909395"/>
    <lineage>
        <taxon>Bacteria</taxon>
        <taxon>Bacillati</taxon>
        <taxon>Actinomycetota</taxon>
        <taxon>Actinomycetes</taxon>
        <taxon>Streptosporangiales</taxon>
        <taxon>Streptosporangiaceae</taxon>
        <taxon>Nonomuraea</taxon>
    </lineage>
</organism>
<reference evidence="2" key="1">
    <citation type="journal article" date="2017" name="Med. Chem. Commun.">
        <title>Nonomuraea sp. ATCC 55076 harbours the largest actinomycete chromosome to date and the kistamicin biosynthetic gene cluster.</title>
        <authorList>
            <person name="Nazari B."/>
            <person name="Forneris C.C."/>
            <person name="Gibson M.I."/>
            <person name="Moon K."/>
            <person name="Schramma K.R."/>
            <person name="Seyedsayamdost M.R."/>
        </authorList>
    </citation>
    <scope>NUCLEOTIDE SEQUENCE [LARGE SCALE GENOMIC DNA]</scope>
    <source>
        <strain evidence="2">ATCC 55076</strain>
    </source>
</reference>
<proteinExistence type="predicted"/>
<name>A0A1U9ZVT8_9ACTN</name>
<protein>
    <submittedName>
        <fullName evidence="1">Uncharacterized protein</fullName>
    </submittedName>
</protein>
<evidence type="ECO:0000313" key="1">
    <source>
        <dbReference type="EMBL" id="AQZ62076.1"/>
    </source>
</evidence>
<dbReference type="EMBL" id="CP017717">
    <property type="protein sequence ID" value="AQZ62076.1"/>
    <property type="molecule type" value="Genomic_DNA"/>
</dbReference>